<dbReference type="RefSeq" id="WP_080048339.1">
    <property type="nucleotide sequence ID" value="NZ_CP020100.1"/>
</dbReference>
<dbReference type="AlphaFoldDB" id="A0A1V0B0R7"/>
<feature type="transmembrane region" description="Helical" evidence="1">
    <location>
        <begin position="28"/>
        <end position="48"/>
    </location>
</feature>
<evidence type="ECO:0000313" key="3">
    <source>
        <dbReference type="Proteomes" id="UP000243488"/>
    </source>
</evidence>
<dbReference type="EMBL" id="CP020100">
    <property type="protein sequence ID" value="AQZ93481.1"/>
    <property type="molecule type" value="Genomic_DNA"/>
</dbReference>
<proteinExistence type="predicted"/>
<dbReference type="KEGG" id="ppha:BVH74_01285"/>
<keyword evidence="1" id="KW-0472">Membrane</keyword>
<keyword evidence="1" id="KW-0812">Transmembrane</keyword>
<dbReference type="STRING" id="1931241.BVH74_01285"/>
<dbReference type="Proteomes" id="UP000243488">
    <property type="component" value="Chromosome"/>
</dbReference>
<sequence>MDVRMYIAMAIHVGALVFLSTDPHYRPVVPWMGAFVAVSAVGMLLVCAGKAKAGAIMFIVGCVPFVPVGLIGVFGAKKVLADLSSAGEPGSEPSV</sequence>
<name>A0A1V0B0R7_9GAMM</name>
<keyword evidence="3" id="KW-1185">Reference proteome</keyword>
<evidence type="ECO:0000313" key="2">
    <source>
        <dbReference type="EMBL" id="AQZ93481.1"/>
    </source>
</evidence>
<gene>
    <name evidence="2" type="ORF">BVH74_01285</name>
</gene>
<accession>A0A1V0B0R7</accession>
<evidence type="ECO:0000256" key="1">
    <source>
        <dbReference type="SAM" id="Phobius"/>
    </source>
</evidence>
<organism evidence="2 3">
    <name type="scientific">Halopseudomonas phragmitis</name>
    <dbReference type="NCBI Taxonomy" id="1931241"/>
    <lineage>
        <taxon>Bacteria</taxon>
        <taxon>Pseudomonadati</taxon>
        <taxon>Pseudomonadota</taxon>
        <taxon>Gammaproteobacteria</taxon>
        <taxon>Pseudomonadales</taxon>
        <taxon>Pseudomonadaceae</taxon>
        <taxon>Halopseudomonas</taxon>
    </lineage>
</organism>
<keyword evidence="1" id="KW-1133">Transmembrane helix</keyword>
<reference evidence="2 3" key="1">
    <citation type="submission" date="2017-03" db="EMBL/GenBank/DDBJ databases">
        <title>Complete genome sequence of the novel DNRA strain Pseudomonas sp. S-6-2 isolated from Chinese polluted river sediment. Journal of Biotechnology.</title>
        <authorList>
            <person name="Li J."/>
            <person name="Xiang F."/>
            <person name="Wang L."/>
            <person name="Xi L."/>
            <person name="Liu J."/>
        </authorList>
    </citation>
    <scope>NUCLEOTIDE SEQUENCE [LARGE SCALE GENOMIC DNA]</scope>
    <source>
        <strain evidence="2 3">S-6-2</strain>
    </source>
</reference>
<feature type="transmembrane region" description="Helical" evidence="1">
    <location>
        <begin position="55"/>
        <end position="76"/>
    </location>
</feature>
<protein>
    <submittedName>
        <fullName evidence="2">Uncharacterized protein</fullName>
    </submittedName>
</protein>